<evidence type="ECO:0000256" key="1">
    <source>
        <dbReference type="SAM" id="MobiDB-lite"/>
    </source>
</evidence>
<gene>
    <name evidence="2" type="ORF">UFOPK1722_00628</name>
</gene>
<sequence>MTDPIRASEPVTHPATGPAAGSVGMARWVDEMVHRELSEPFALAEARLYVIPAGQSRRAFLLESDEHPYVLLERTNDHLSLSAAALVVTGWCAPTDPSDSTMWRPSEHPLRQRVRVTVAIDDRGIATVMRRDGAPDDPEVMDDRGEGELPDALERWWRGELV</sequence>
<name>A0A6J6EFV8_9ZZZZ</name>
<feature type="region of interest" description="Disordered" evidence="1">
    <location>
        <begin position="1"/>
        <end position="20"/>
    </location>
</feature>
<reference evidence="2" key="1">
    <citation type="submission" date="2020-05" db="EMBL/GenBank/DDBJ databases">
        <authorList>
            <person name="Chiriac C."/>
            <person name="Salcher M."/>
            <person name="Ghai R."/>
            <person name="Kavagutti S V."/>
        </authorList>
    </citation>
    <scope>NUCLEOTIDE SEQUENCE</scope>
</reference>
<protein>
    <submittedName>
        <fullName evidence="2">Unannotated protein</fullName>
    </submittedName>
</protein>
<dbReference type="AlphaFoldDB" id="A0A6J6EFV8"/>
<accession>A0A6J6EFV8</accession>
<proteinExistence type="predicted"/>
<organism evidence="2">
    <name type="scientific">freshwater metagenome</name>
    <dbReference type="NCBI Taxonomy" id="449393"/>
    <lineage>
        <taxon>unclassified sequences</taxon>
        <taxon>metagenomes</taxon>
        <taxon>ecological metagenomes</taxon>
    </lineage>
</organism>
<evidence type="ECO:0000313" key="2">
    <source>
        <dbReference type="EMBL" id="CAB4574977.1"/>
    </source>
</evidence>
<dbReference type="EMBL" id="CAEZTS010000040">
    <property type="protein sequence ID" value="CAB4574977.1"/>
    <property type="molecule type" value="Genomic_DNA"/>
</dbReference>